<gene>
    <name evidence="1" type="ORF">J2Z37_003101</name>
</gene>
<evidence type="ECO:0000313" key="2">
    <source>
        <dbReference type="Proteomes" id="UP001519343"/>
    </source>
</evidence>
<comment type="caution">
    <text evidence="1">The sequence shown here is derived from an EMBL/GenBank/DDBJ whole genome shotgun (WGS) entry which is preliminary data.</text>
</comment>
<evidence type="ECO:0000313" key="1">
    <source>
        <dbReference type="EMBL" id="MBP1933090.1"/>
    </source>
</evidence>
<reference evidence="1 2" key="1">
    <citation type="submission" date="2021-03" db="EMBL/GenBank/DDBJ databases">
        <title>Genomic Encyclopedia of Type Strains, Phase IV (KMG-IV): sequencing the most valuable type-strain genomes for metagenomic binning, comparative biology and taxonomic classification.</title>
        <authorList>
            <person name="Goeker M."/>
        </authorList>
    </citation>
    <scope>NUCLEOTIDE SEQUENCE [LARGE SCALE GENOMIC DNA]</scope>
    <source>
        <strain evidence="1 2">DSM 24738</strain>
    </source>
</reference>
<proteinExistence type="predicted"/>
<dbReference type="EMBL" id="JAGGKT010000009">
    <property type="protein sequence ID" value="MBP1933090.1"/>
    <property type="molecule type" value="Genomic_DNA"/>
</dbReference>
<accession>A0ABS4GS32</accession>
<dbReference type="Proteomes" id="UP001519343">
    <property type="component" value="Unassembled WGS sequence"/>
</dbReference>
<sequence length="30" mass="3313">MKDPAGKQATVEIIDEAGTVRFSNTFELED</sequence>
<name>A0ABS4GS32_9BACL</name>
<organism evidence="1 2">
    <name type="scientific">Ammoniphilus resinae</name>
    <dbReference type="NCBI Taxonomy" id="861532"/>
    <lineage>
        <taxon>Bacteria</taxon>
        <taxon>Bacillati</taxon>
        <taxon>Bacillota</taxon>
        <taxon>Bacilli</taxon>
        <taxon>Bacillales</taxon>
        <taxon>Paenibacillaceae</taxon>
        <taxon>Aneurinibacillus group</taxon>
        <taxon>Ammoniphilus</taxon>
    </lineage>
</organism>
<keyword evidence="2" id="KW-1185">Reference proteome</keyword>
<protein>
    <submittedName>
        <fullName evidence="1">Uncharacterized protein</fullName>
    </submittedName>
</protein>